<evidence type="ECO:0000313" key="8">
    <source>
        <dbReference type="Proteomes" id="UP000265614"/>
    </source>
</evidence>
<feature type="domain" description="Histidine kinase/HSP90-like ATPase" evidence="5">
    <location>
        <begin position="309"/>
        <end position="394"/>
    </location>
</feature>
<dbReference type="GO" id="GO:0016301">
    <property type="term" value="F:kinase activity"/>
    <property type="evidence" value="ECO:0007669"/>
    <property type="project" value="UniProtKB-KW"/>
</dbReference>
<dbReference type="Proteomes" id="UP000265614">
    <property type="component" value="Unassembled WGS sequence"/>
</dbReference>
<dbReference type="PANTHER" id="PTHR24421:SF61">
    <property type="entry name" value="OXYGEN SENSOR HISTIDINE KINASE NREB"/>
    <property type="match status" value="1"/>
</dbReference>
<gene>
    <name evidence="7" type="ORF">D5H78_18595</name>
</gene>
<feature type="transmembrane region" description="Helical" evidence="4">
    <location>
        <begin position="178"/>
        <end position="197"/>
    </location>
</feature>
<evidence type="ECO:0000259" key="6">
    <source>
        <dbReference type="Pfam" id="PF04024"/>
    </source>
</evidence>
<dbReference type="SUPFAM" id="SSF55874">
    <property type="entry name" value="ATPase domain of HSP90 chaperone/DNA topoisomerase II/histidine kinase"/>
    <property type="match status" value="1"/>
</dbReference>
<keyword evidence="4" id="KW-1133">Transmembrane helix</keyword>
<dbReference type="InterPro" id="IPR036890">
    <property type="entry name" value="HATPase_C_sf"/>
</dbReference>
<protein>
    <submittedName>
        <fullName evidence="7">ATP-binding protein</fullName>
    </submittedName>
</protein>
<keyword evidence="2" id="KW-0418">Kinase</keyword>
<keyword evidence="7" id="KW-0067">ATP-binding</keyword>
<dbReference type="PANTHER" id="PTHR24421">
    <property type="entry name" value="NITRATE/NITRITE SENSOR PROTEIN NARX-RELATED"/>
    <property type="match status" value="1"/>
</dbReference>
<organism evidence="7 8">
    <name type="scientific">Vallicoccus soli</name>
    <dbReference type="NCBI Taxonomy" id="2339232"/>
    <lineage>
        <taxon>Bacteria</taxon>
        <taxon>Bacillati</taxon>
        <taxon>Actinomycetota</taxon>
        <taxon>Actinomycetes</taxon>
        <taxon>Motilibacterales</taxon>
        <taxon>Vallicoccaceae</taxon>
        <taxon>Vallicoccus</taxon>
    </lineage>
</organism>
<keyword evidence="1" id="KW-0808">Transferase</keyword>
<dbReference type="Gene3D" id="3.30.565.10">
    <property type="entry name" value="Histidine kinase-like ATPase, C-terminal domain"/>
    <property type="match status" value="1"/>
</dbReference>
<dbReference type="InterPro" id="IPR050482">
    <property type="entry name" value="Sensor_HK_TwoCompSys"/>
</dbReference>
<dbReference type="Pfam" id="PF04024">
    <property type="entry name" value="PspC"/>
    <property type="match status" value="1"/>
</dbReference>
<keyword evidence="7" id="KW-0547">Nucleotide-binding</keyword>
<evidence type="ECO:0000256" key="1">
    <source>
        <dbReference type="ARBA" id="ARBA00022679"/>
    </source>
</evidence>
<keyword evidence="4" id="KW-0812">Transmembrane</keyword>
<sequence>MGAVPPVPAARPPLQRASGGRVVAGVCRGVADHLGVDVLWVRLVLVAAALLSGAGILAYAALWVFAPLRVDPEPEEEGGSELGFVAALGAIAVGGLLLVDRVGLGLSPGSVWPVVVAGLGVVVLWRHSDDVQRARLRQATGATRRSGAVRVLAGLVLVLVGLALFLSPRGAASGWQQGLLVLAVVVGLVLVSGPWWLRMVRDLSAERAARIREQERAEIAAHVHDSVLHTLTLIQRSVDDPREVARLARSQERELRTWLYRPVADPETTLTAAVERVAAEVEDAHGVAVEVVVVGDRALDEHLRAMLLATREALVNAAKYAGGAAISVYAEVEPDQVTVFVRDRGPGFDLDAVPEDRLGVRQSVIGRMDRHGGTAVVRTARGEGTEVQLQMPVADDGSAA</sequence>
<keyword evidence="8" id="KW-1185">Reference proteome</keyword>
<feature type="transmembrane region" description="Helical" evidence="4">
    <location>
        <begin position="110"/>
        <end position="126"/>
    </location>
</feature>
<dbReference type="EMBL" id="QZEZ01000013">
    <property type="protein sequence ID" value="RJK92658.1"/>
    <property type="molecule type" value="Genomic_DNA"/>
</dbReference>
<feature type="transmembrane region" description="Helical" evidence="4">
    <location>
        <begin position="78"/>
        <end position="98"/>
    </location>
</feature>
<dbReference type="AlphaFoldDB" id="A0A3A3YNF0"/>
<keyword evidence="3" id="KW-0902">Two-component regulatory system</keyword>
<dbReference type="InterPro" id="IPR003594">
    <property type="entry name" value="HATPase_dom"/>
</dbReference>
<evidence type="ECO:0000256" key="3">
    <source>
        <dbReference type="ARBA" id="ARBA00023012"/>
    </source>
</evidence>
<evidence type="ECO:0000256" key="2">
    <source>
        <dbReference type="ARBA" id="ARBA00022777"/>
    </source>
</evidence>
<dbReference type="OrthoDB" id="3534856at2"/>
<comment type="caution">
    <text evidence="7">The sequence shown here is derived from an EMBL/GenBank/DDBJ whole genome shotgun (WGS) entry which is preliminary data.</text>
</comment>
<evidence type="ECO:0000259" key="5">
    <source>
        <dbReference type="Pfam" id="PF02518"/>
    </source>
</evidence>
<dbReference type="GO" id="GO:0000160">
    <property type="term" value="P:phosphorelay signal transduction system"/>
    <property type="evidence" value="ECO:0007669"/>
    <property type="project" value="UniProtKB-KW"/>
</dbReference>
<feature type="transmembrane region" description="Helical" evidence="4">
    <location>
        <begin position="147"/>
        <end position="166"/>
    </location>
</feature>
<name>A0A3A3YNF0_9ACTN</name>
<dbReference type="GO" id="GO:0005524">
    <property type="term" value="F:ATP binding"/>
    <property type="evidence" value="ECO:0007669"/>
    <property type="project" value="UniProtKB-KW"/>
</dbReference>
<accession>A0A3A3YNF0</accession>
<keyword evidence="4" id="KW-0472">Membrane</keyword>
<feature type="domain" description="Phage shock protein PspC N-terminal" evidence="6">
    <location>
        <begin position="13"/>
        <end position="68"/>
    </location>
</feature>
<proteinExistence type="predicted"/>
<evidence type="ECO:0000256" key="4">
    <source>
        <dbReference type="SAM" id="Phobius"/>
    </source>
</evidence>
<reference evidence="7 8" key="1">
    <citation type="submission" date="2018-09" db="EMBL/GenBank/DDBJ databases">
        <title>YIM 75000 draft genome.</title>
        <authorList>
            <person name="Tang S."/>
            <person name="Feng Y."/>
        </authorList>
    </citation>
    <scope>NUCLEOTIDE SEQUENCE [LARGE SCALE GENOMIC DNA]</scope>
    <source>
        <strain evidence="7 8">YIM 75000</strain>
    </source>
</reference>
<feature type="transmembrane region" description="Helical" evidence="4">
    <location>
        <begin position="39"/>
        <end position="66"/>
    </location>
</feature>
<dbReference type="Pfam" id="PF02518">
    <property type="entry name" value="HATPase_c"/>
    <property type="match status" value="1"/>
</dbReference>
<dbReference type="InterPro" id="IPR007168">
    <property type="entry name" value="Phageshock_PspC_N"/>
</dbReference>
<evidence type="ECO:0000313" key="7">
    <source>
        <dbReference type="EMBL" id="RJK92658.1"/>
    </source>
</evidence>